<dbReference type="Gramene" id="OQU81600">
    <property type="protein sequence ID" value="OQU81600"/>
    <property type="gene ID" value="SORBI_3006G082850"/>
</dbReference>
<keyword evidence="2" id="KW-1185">Reference proteome</keyword>
<organism evidence="1 2">
    <name type="scientific">Sorghum bicolor</name>
    <name type="common">Sorghum</name>
    <name type="synonym">Sorghum vulgare</name>
    <dbReference type="NCBI Taxonomy" id="4558"/>
    <lineage>
        <taxon>Eukaryota</taxon>
        <taxon>Viridiplantae</taxon>
        <taxon>Streptophyta</taxon>
        <taxon>Embryophyta</taxon>
        <taxon>Tracheophyta</taxon>
        <taxon>Spermatophyta</taxon>
        <taxon>Magnoliopsida</taxon>
        <taxon>Liliopsida</taxon>
        <taxon>Poales</taxon>
        <taxon>Poaceae</taxon>
        <taxon>PACMAD clade</taxon>
        <taxon>Panicoideae</taxon>
        <taxon>Andropogonodae</taxon>
        <taxon>Andropogoneae</taxon>
        <taxon>Sorghinae</taxon>
        <taxon>Sorghum</taxon>
    </lineage>
</organism>
<evidence type="ECO:0000313" key="1">
    <source>
        <dbReference type="EMBL" id="OQU81600.1"/>
    </source>
</evidence>
<gene>
    <name evidence="1" type="ORF">SORBI_3006G082850</name>
</gene>
<reference evidence="2" key="2">
    <citation type="journal article" date="2018" name="Plant J.">
        <title>The Sorghum bicolor reference genome: improved assembly, gene annotations, a transcriptome atlas, and signatures of genome organization.</title>
        <authorList>
            <person name="McCormick R.F."/>
            <person name="Truong S.K."/>
            <person name="Sreedasyam A."/>
            <person name="Jenkins J."/>
            <person name="Shu S."/>
            <person name="Sims D."/>
            <person name="Kennedy M."/>
            <person name="Amirebrahimi M."/>
            <person name="Weers B.D."/>
            <person name="McKinley B."/>
            <person name="Mattison A."/>
            <person name="Morishige D.T."/>
            <person name="Grimwood J."/>
            <person name="Schmutz J."/>
            <person name="Mullet J.E."/>
        </authorList>
    </citation>
    <scope>NUCLEOTIDE SEQUENCE [LARGE SCALE GENOMIC DNA]</scope>
    <source>
        <strain evidence="2">cv. BTx623</strain>
    </source>
</reference>
<accession>A0A1Z5RCW8</accession>
<sequence>MQRKIAEELELDLGIMAKFDEQDEEDDFNGVDYASRDVIPSVWQAVAQTLMYRKVLMVFLNGSDDTIDVSRFGINPEYCDHVKIWTFKRQSLTIQDRDREDHFQGVKFHKVRYTRSLIGCATNPVYLKSSELSALLCEEAVKSISNSFAYCFCILDFC</sequence>
<evidence type="ECO:0000313" key="2">
    <source>
        <dbReference type="Proteomes" id="UP000000768"/>
    </source>
</evidence>
<dbReference type="EMBL" id="CM000765">
    <property type="protein sequence ID" value="OQU81600.1"/>
    <property type="molecule type" value="Genomic_DNA"/>
</dbReference>
<dbReference type="Proteomes" id="UP000000768">
    <property type="component" value="Chromosome 6"/>
</dbReference>
<protein>
    <submittedName>
        <fullName evidence="1">Uncharacterized protein</fullName>
    </submittedName>
</protein>
<dbReference type="AlphaFoldDB" id="A0A1Z5RCW8"/>
<dbReference type="InParanoid" id="A0A1Z5RCW8"/>
<reference evidence="1 2" key="1">
    <citation type="journal article" date="2009" name="Nature">
        <title>The Sorghum bicolor genome and the diversification of grasses.</title>
        <authorList>
            <person name="Paterson A.H."/>
            <person name="Bowers J.E."/>
            <person name="Bruggmann R."/>
            <person name="Dubchak I."/>
            <person name="Grimwood J."/>
            <person name="Gundlach H."/>
            <person name="Haberer G."/>
            <person name="Hellsten U."/>
            <person name="Mitros T."/>
            <person name="Poliakov A."/>
            <person name="Schmutz J."/>
            <person name="Spannagl M."/>
            <person name="Tang H."/>
            <person name="Wang X."/>
            <person name="Wicker T."/>
            <person name="Bharti A.K."/>
            <person name="Chapman J."/>
            <person name="Feltus F.A."/>
            <person name="Gowik U."/>
            <person name="Grigoriev I.V."/>
            <person name="Lyons E."/>
            <person name="Maher C.A."/>
            <person name="Martis M."/>
            <person name="Narechania A."/>
            <person name="Otillar R.P."/>
            <person name="Penning B.W."/>
            <person name="Salamov A.A."/>
            <person name="Wang Y."/>
            <person name="Zhang L."/>
            <person name="Carpita N.C."/>
            <person name="Freeling M."/>
            <person name="Gingle A.R."/>
            <person name="Hash C.T."/>
            <person name="Keller B."/>
            <person name="Klein P."/>
            <person name="Kresovich S."/>
            <person name="McCann M.C."/>
            <person name="Ming R."/>
            <person name="Peterson D.G."/>
            <person name="Mehboob-ur-Rahman"/>
            <person name="Ware D."/>
            <person name="Westhoff P."/>
            <person name="Mayer K.F."/>
            <person name="Messing J."/>
            <person name="Rokhsar D.S."/>
        </authorList>
    </citation>
    <scope>NUCLEOTIDE SEQUENCE [LARGE SCALE GENOMIC DNA]</scope>
    <source>
        <strain evidence="2">cv. BTx623</strain>
    </source>
</reference>
<name>A0A1Z5RCW8_SORBI</name>
<proteinExistence type="predicted"/>